<proteinExistence type="predicted"/>
<evidence type="ECO:0000313" key="3">
    <source>
        <dbReference type="EMBL" id="KKY26921.1"/>
    </source>
</evidence>
<feature type="chain" id="PRO_5002543623" description="CHRD domain-containing protein" evidence="1">
    <location>
        <begin position="20"/>
        <end position="203"/>
    </location>
</feature>
<protein>
    <recommendedName>
        <fullName evidence="2">CHRD domain-containing protein</fullName>
    </recommendedName>
</protein>
<dbReference type="Pfam" id="PF07452">
    <property type="entry name" value="CHRD"/>
    <property type="match status" value="1"/>
</dbReference>
<keyword evidence="4" id="KW-1185">Reference proteome</keyword>
<dbReference type="AlphaFoldDB" id="A0A0G2EXY4"/>
<keyword evidence="1" id="KW-0732">Signal</keyword>
<feature type="domain" description="CHRD" evidence="2">
    <location>
        <begin position="52"/>
        <end position="203"/>
    </location>
</feature>
<dbReference type="SMART" id="SM00754">
    <property type="entry name" value="CHRD"/>
    <property type="match status" value="1"/>
</dbReference>
<evidence type="ECO:0000259" key="2">
    <source>
        <dbReference type="SMART" id="SM00754"/>
    </source>
</evidence>
<evidence type="ECO:0000256" key="1">
    <source>
        <dbReference type="SAM" id="SignalP"/>
    </source>
</evidence>
<name>A0A0G2EXY4_PHACM</name>
<dbReference type="OrthoDB" id="3554264at2759"/>
<dbReference type="EMBL" id="LCWF01000033">
    <property type="protein sequence ID" value="KKY26921.1"/>
    <property type="molecule type" value="Genomic_DNA"/>
</dbReference>
<organism evidence="3 4">
    <name type="scientific">Phaeomoniella chlamydospora</name>
    <name type="common">Phaeoacremonium chlamydosporum</name>
    <dbReference type="NCBI Taxonomy" id="158046"/>
    <lineage>
        <taxon>Eukaryota</taxon>
        <taxon>Fungi</taxon>
        <taxon>Dikarya</taxon>
        <taxon>Ascomycota</taxon>
        <taxon>Pezizomycotina</taxon>
        <taxon>Eurotiomycetes</taxon>
        <taxon>Chaetothyriomycetidae</taxon>
        <taxon>Phaeomoniellales</taxon>
        <taxon>Phaeomoniellaceae</taxon>
        <taxon>Phaeomoniella</taxon>
    </lineage>
</organism>
<sequence>MKSSIAALLVLSTSILTSGMPVAEPTFGHAKSKASQLEDVWEHSKSPFKFTSVFKVVATPDQVVNGTTPVPGQEGAVGYFNFGFNSEQDVVCYNITLYGVTGAYQSPAITATHIHSAAKGASGSPRIAFPNPVPVDGNLDGCAARVSIGCLSAPFVTGLNSSGIDTGSASGFTIKQLEDNPSAYMADVHTTMFSLGAVRGQLA</sequence>
<comment type="caution">
    <text evidence="3">The sequence shown here is derived from an EMBL/GenBank/DDBJ whole genome shotgun (WGS) entry which is preliminary data.</text>
</comment>
<dbReference type="InterPro" id="IPR010895">
    <property type="entry name" value="CHRD"/>
</dbReference>
<reference evidence="3 4" key="1">
    <citation type="submission" date="2015-05" db="EMBL/GenBank/DDBJ databases">
        <title>Distinctive expansion of gene families associated with plant cell wall degradation and secondary metabolism in the genomes of grapevine trunk pathogens.</title>
        <authorList>
            <person name="Lawrence D.P."/>
            <person name="Travadon R."/>
            <person name="Rolshausen P.E."/>
            <person name="Baumgartner K."/>
        </authorList>
    </citation>
    <scope>NUCLEOTIDE SEQUENCE [LARGE SCALE GENOMIC DNA]</scope>
    <source>
        <strain evidence="3">UCRPC4</strain>
    </source>
</reference>
<gene>
    <name evidence="3" type="ORF">UCRPC4_g01387</name>
</gene>
<accession>A0A0G2EXY4</accession>
<reference evidence="3 4" key="2">
    <citation type="submission" date="2015-05" db="EMBL/GenBank/DDBJ databases">
        <authorList>
            <person name="Morales-Cruz A."/>
            <person name="Amrine K.C."/>
            <person name="Cantu D."/>
        </authorList>
    </citation>
    <scope>NUCLEOTIDE SEQUENCE [LARGE SCALE GENOMIC DNA]</scope>
    <source>
        <strain evidence="3">UCRPC4</strain>
    </source>
</reference>
<dbReference type="Proteomes" id="UP000053317">
    <property type="component" value="Unassembled WGS sequence"/>
</dbReference>
<evidence type="ECO:0000313" key="4">
    <source>
        <dbReference type="Proteomes" id="UP000053317"/>
    </source>
</evidence>
<feature type="signal peptide" evidence="1">
    <location>
        <begin position="1"/>
        <end position="19"/>
    </location>
</feature>